<dbReference type="AlphaFoldDB" id="A0AAV4N2J0"/>
<sequence>MRCTSIRSIAQRWDDYRNLAKKSQIRCRTQTAHRFIPFRNVASARNCDMSSSFISGSVVEEGIFSTQTHKTFLERRTPFRKIRTTT</sequence>
<dbReference type="EMBL" id="BPLR01002843">
    <property type="protein sequence ID" value="GIX78495.1"/>
    <property type="molecule type" value="Genomic_DNA"/>
</dbReference>
<proteinExistence type="predicted"/>
<dbReference type="Proteomes" id="UP001054945">
    <property type="component" value="Unassembled WGS sequence"/>
</dbReference>
<comment type="caution">
    <text evidence="1">The sequence shown here is derived from an EMBL/GenBank/DDBJ whole genome shotgun (WGS) entry which is preliminary data.</text>
</comment>
<accession>A0AAV4N2J0</accession>
<keyword evidence="2" id="KW-1185">Reference proteome</keyword>
<organism evidence="1 2">
    <name type="scientific">Caerostris extrusa</name>
    <name type="common">Bark spider</name>
    <name type="synonym">Caerostris bankana</name>
    <dbReference type="NCBI Taxonomy" id="172846"/>
    <lineage>
        <taxon>Eukaryota</taxon>
        <taxon>Metazoa</taxon>
        <taxon>Ecdysozoa</taxon>
        <taxon>Arthropoda</taxon>
        <taxon>Chelicerata</taxon>
        <taxon>Arachnida</taxon>
        <taxon>Araneae</taxon>
        <taxon>Araneomorphae</taxon>
        <taxon>Entelegynae</taxon>
        <taxon>Araneoidea</taxon>
        <taxon>Araneidae</taxon>
        <taxon>Caerostris</taxon>
    </lineage>
</organism>
<name>A0AAV4N2J0_CAEEX</name>
<evidence type="ECO:0000313" key="2">
    <source>
        <dbReference type="Proteomes" id="UP001054945"/>
    </source>
</evidence>
<reference evidence="1 2" key="1">
    <citation type="submission" date="2021-06" db="EMBL/GenBank/DDBJ databases">
        <title>Caerostris extrusa draft genome.</title>
        <authorList>
            <person name="Kono N."/>
            <person name="Arakawa K."/>
        </authorList>
    </citation>
    <scope>NUCLEOTIDE SEQUENCE [LARGE SCALE GENOMIC DNA]</scope>
</reference>
<evidence type="ECO:0000313" key="1">
    <source>
        <dbReference type="EMBL" id="GIX78495.1"/>
    </source>
</evidence>
<gene>
    <name evidence="1" type="ORF">CEXT_129601</name>
</gene>
<protein>
    <submittedName>
        <fullName evidence="1">Uncharacterized protein</fullName>
    </submittedName>
</protein>